<dbReference type="PROSITE" id="PS50292">
    <property type="entry name" value="PEROXIDASE_3"/>
    <property type="match status" value="1"/>
</dbReference>
<evidence type="ECO:0008006" key="4">
    <source>
        <dbReference type="Google" id="ProtNLM"/>
    </source>
</evidence>
<organism evidence="2 3">
    <name type="scientific">Rhinolophus ferrumequinum</name>
    <name type="common">Greater horseshoe bat</name>
    <dbReference type="NCBI Taxonomy" id="59479"/>
    <lineage>
        <taxon>Eukaryota</taxon>
        <taxon>Metazoa</taxon>
        <taxon>Chordata</taxon>
        <taxon>Craniata</taxon>
        <taxon>Vertebrata</taxon>
        <taxon>Euteleostomi</taxon>
        <taxon>Mammalia</taxon>
        <taxon>Eutheria</taxon>
        <taxon>Laurasiatheria</taxon>
        <taxon>Chiroptera</taxon>
        <taxon>Yinpterochiroptera</taxon>
        <taxon>Rhinolophoidea</taxon>
        <taxon>Rhinolophidae</taxon>
        <taxon>Rhinolophinae</taxon>
        <taxon>Rhinolophus</taxon>
    </lineage>
</organism>
<evidence type="ECO:0000313" key="2">
    <source>
        <dbReference type="EMBL" id="KAF6298491.1"/>
    </source>
</evidence>
<dbReference type="InterPro" id="IPR037120">
    <property type="entry name" value="Haem_peroxidase_sf_animal"/>
</dbReference>
<sequence length="382" mass="42165">MKLLLALVGLLAILVVPQPLEGTAPAVLGEVETSLVLTCMEEAKRLVDKAYKERRESIKQRLHSGLASPMELLSYFKQPVAATRTAVRAADYLHVALGLLEGKLQPLLPGPFNVTDVLTPAQLNLLSKLSGCAYQDVGVTCPERDKYRTITGQCNNKRRPTLGASNRAFVRWLPAEYEDGFSLPYGWTPGVKRGGFPVPLARAVSNAIVRFPTEQLTPDQERSLLFMQWGQLIDHDLDFTPEPAARVAFITGLNCETSCLQQPPCFPLKIPPNDPRIKNQQDCIPFFRSCPACTNSNITIRNQINALTSFLDASMVYGSEDPLAMKLRNLTNQLGLMAVNSRFSDNGRALLPFDQLHDDPCLLTNRSARIPCFLAGQTWAGT</sequence>
<proteinExistence type="predicted"/>
<dbReference type="Proteomes" id="UP000585614">
    <property type="component" value="Unassembled WGS sequence"/>
</dbReference>
<feature type="signal peptide" evidence="1">
    <location>
        <begin position="1"/>
        <end position="22"/>
    </location>
</feature>
<dbReference type="GO" id="GO:0042742">
    <property type="term" value="P:defense response to bacterium"/>
    <property type="evidence" value="ECO:0007669"/>
    <property type="project" value="TreeGrafter"/>
</dbReference>
<dbReference type="Gene3D" id="1.10.640.10">
    <property type="entry name" value="Haem peroxidase domain superfamily, animal type"/>
    <property type="match status" value="1"/>
</dbReference>
<keyword evidence="1" id="KW-0732">Signal</keyword>
<dbReference type="GO" id="GO:0020037">
    <property type="term" value="F:heme binding"/>
    <property type="evidence" value="ECO:0007669"/>
    <property type="project" value="InterPro"/>
</dbReference>
<dbReference type="Pfam" id="PF03098">
    <property type="entry name" value="An_peroxidase"/>
    <property type="match status" value="1"/>
</dbReference>
<evidence type="ECO:0000313" key="3">
    <source>
        <dbReference type="Proteomes" id="UP000585614"/>
    </source>
</evidence>
<comment type="caution">
    <text evidence="2">The sequence shown here is derived from an EMBL/GenBank/DDBJ whole genome shotgun (WGS) entry which is preliminary data.</text>
</comment>
<dbReference type="PANTHER" id="PTHR11475">
    <property type="entry name" value="OXIDASE/PEROXIDASE"/>
    <property type="match status" value="1"/>
</dbReference>
<dbReference type="InterPro" id="IPR019791">
    <property type="entry name" value="Haem_peroxidase_animal"/>
</dbReference>
<dbReference type="InterPro" id="IPR010255">
    <property type="entry name" value="Haem_peroxidase_sf"/>
</dbReference>
<feature type="chain" id="PRO_5029886689" description="Myeloperoxidase" evidence="1">
    <location>
        <begin position="23"/>
        <end position="382"/>
    </location>
</feature>
<protein>
    <recommendedName>
        <fullName evidence="4">Myeloperoxidase</fullName>
    </recommendedName>
</protein>
<name>A0A7J7TCQ2_RHIFE</name>
<dbReference type="PRINTS" id="PR00457">
    <property type="entry name" value="ANPEROXIDASE"/>
</dbReference>
<gene>
    <name evidence="2" type="ORF">mRhiFer1_004609</name>
</gene>
<dbReference type="SUPFAM" id="SSF48113">
    <property type="entry name" value="Heme-dependent peroxidases"/>
    <property type="match status" value="1"/>
</dbReference>
<dbReference type="GO" id="GO:0005615">
    <property type="term" value="C:extracellular space"/>
    <property type="evidence" value="ECO:0007669"/>
    <property type="project" value="TreeGrafter"/>
</dbReference>
<dbReference type="AlphaFoldDB" id="A0A7J7TCQ2"/>
<dbReference type="EMBL" id="JACAGC010000020">
    <property type="protein sequence ID" value="KAF6298491.1"/>
    <property type="molecule type" value="Genomic_DNA"/>
</dbReference>
<dbReference type="GO" id="GO:0004601">
    <property type="term" value="F:peroxidase activity"/>
    <property type="evidence" value="ECO:0007669"/>
    <property type="project" value="InterPro"/>
</dbReference>
<evidence type="ECO:0000256" key="1">
    <source>
        <dbReference type="SAM" id="SignalP"/>
    </source>
</evidence>
<dbReference type="PANTHER" id="PTHR11475:SF108">
    <property type="entry name" value="MYELOPEROXIDASE"/>
    <property type="match status" value="1"/>
</dbReference>
<dbReference type="GO" id="GO:0006979">
    <property type="term" value="P:response to oxidative stress"/>
    <property type="evidence" value="ECO:0007669"/>
    <property type="project" value="InterPro"/>
</dbReference>
<accession>A0A7J7TCQ2</accession>
<reference evidence="2 3" key="1">
    <citation type="journal article" date="2020" name="Nature">
        <title>Six reference-quality genomes reveal evolution of bat adaptations.</title>
        <authorList>
            <person name="Jebb D."/>
            <person name="Huang Z."/>
            <person name="Pippel M."/>
            <person name="Hughes G.M."/>
            <person name="Lavrichenko K."/>
            <person name="Devanna P."/>
            <person name="Winkler S."/>
            <person name="Jermiin L.S."/>
            <person name="Skirmuntt E.C."/>
            <person name="Katzourakis A."/>
            <person name="Burkitt-Gray L."/>
            <person name="Ray D.A."/>
            <person name="Sullivan K.A.M."/>
            <person name="Roscito J.G."/>
            <person name="Kirilenko B.M."/>
            <person name="Davalos L.M."/>
            <person name="Corthals A.P."/>
            <person name="Power M.L."/>
            <person name="Jones G."/>
            <person name="Ransome R.D."/>
            <person name="Dechmann D.K.N."/>
            <person name="Locatelli A.G."/>
            <person name="Puechmaille S.J."/>
            <person name="Fedrigo O."/>
            <person name="Jarvis E.D."/>
            <person name="Hiller M."/>
            <person name="Vernes S.C."/>
            <person name="Myers E.W."/>
            <person name="Teeling E.C."/>
        </authorList>
    </citation>
    <scope>NUCLEOTIDE SEQUENCE [LARGE SCALE GENOMIC DNA]</scope>
    <source>
        <strain evidence="2">MRhiFer1</strain>
        <tissue evidence="2">Lung</tissue>
    </source>
</reference>